<name>A0A9Q0NA13_9DIPT</name>
<evidence type="ECO:0000313" key="3">
    <source>
        <dbReference type="Proteomes" id="UP001151699"/>
    </source>
</evidence>
<gene>
    <name evidence="2" type="ORF">Bhyg_00660</name>
</gene>
<sequence length="149" mass="17120">MNSLDQEDQEDHVVLESSDEYSGAMGELVNESVIEQNVEGENFSDQSESDIFVDSHENFDEQIDPANDSDIVFENVGPYKSKLRVKVPQSIKDIPKKNAKKSKSSLVSYAALNDSHHMFPYKRGKKKILTRRYTRLFLVLCYRRLGKDE</sequence>
<feature type="compositionally biased region" description="Acidic residues" evidence="1">
    <location>
        <begin position="1"/>
        <end position="10"/>
    </location>
</feature>
<proteinExistence type="predicted"/>
<organism evidence="2 3">
    <name type="scientific">Pseudolycoriella hygida</name>
    <dbReference type="NCBI Taxonomy" id="35572"/>
    <lineage>
        <taxon>Eukaryota</taxon>
        <taxon>Metazoa</taxon>
        <taxon>Ecdysozoa</taxon>
        <taxon>Arthropoda</taxon>
        <taxon>Hexapoda</taxon>
        <taxon>Insecta</taxon>
        <taxon>Pterygota</taxon>
        <taxon>Neoptera</taxon>
        <taxon>Endopterygota</taxon>
        <taxon>Diptera</taxon>
        <taxon>Nematocera</taxon>
        <taxon>Sciaroidea</taxon>
        <taxon>Sciaridae</taxon>
        <taxon>Pseudolycoriella</taxon>
    </lineage>
</organism>
<protein>
    <submittedName>
        <fullName evidence="2">Uncharacterized protein</fullName>
    </submittedName>
</protein>
<dbReference type="AlphaFoldDB" id="A0A9Q0NA13"/>
<dbReference type="EMBL" id="WJQU01000001">
    <property type="protein sequence ID" value="KAJ6645454.1"/>
    <property type="molecule type" value="Genomic_DNA"/>
</dbReference>
<dbReference type="Proteomes" id="UP001151699">
    <property type="component" value="Chromosome A"/>
</dbReference>
<evidence type="ECO:0000313" key="2">
    <source>
        <dbReference type="EMBL" id="KAJ6645454.1"/>
    </source>
</evidence>
<feature type="region of interest" description="Disordered" evidence="1">
    <location>
        <begin position="1"/>
        <end position="31"/>
    </location>
</feature>
<comment type="caution">
    <text evidence="2">The sequence shown here is derived from an EMBL/GenBank/DDBJ whole genome shotgun (WGS) entry which is preliminary data.</text>
</comment>
<keyword evidence="3" id="KW-1185">Reference proteome</keyword>
<reference evidence="2" key="1">
    <citation type="submission" date="2022-07" db="EMBL/GenBank/DDBJ databases">
        <authorList>
            <person name="Trinca V."/>
            <person name="Uliana J.V.C."/>
            <person name="Torres T.T."/>
            <person name="Ward R.J."/>
            <person name="Monesi N."/>
        </authorList>
    </citation>
    <scope>NUCLEOTIDE SEQUENCE</scope>
    <source>
        <strain evidence="2">HSMRA1968</strain>
        <tissue evidence="2">Whole embryos</tissue>
    </source>
</reference>
<evidence type="ECO:0000256" key="1">
    <source>
        <dbReference type="SAM" id="MobiDB-lite"/>
    </source>
</evidence>
<accession>A0A9Q0NA13</accession>